<feature type="coiled-coil region" evidence="5">
    <location>
        <begin position="456"/>
        <end position="483"/>
    </location>
</feature>
<dbReference type="PANTHER" id="PTHR12341:SF7">
    <property type="entry name" value="5'-3' EXORIBONUCLEASE 1"/>
    <property type="match status" value="1"/>
</dbReference>
<keyword evidence="1" id="KW-0540">Nuclease</keyword>
<gene>
    <name evidence="8" type="ORF">Edafosvirus14_2</name>
</gene>
<evidence type="ECO:0000256" key="5">
    <source>
        <dbReference type="SAM" id="Coils"/>
    </source>
</evidence>
<dbReference type="Pfam" id="PF03159">
    <property type="entry name" value="XRN_N"/>
    <property type="match status" value="1"/>
</dbReference>
<dbReference type="EMBL" id="MK072079">
    <property type="protein sequence ID" value="AYV78455.1"/>
    <property type="molecule type" value="Genomic_DNA"/>
</dbReference>
<keyword evidence="5" id="KW-0175">Coiled coil</keyword>
<keyword evidence="3 8" id="KW-0269">Exonuclease</keyword>
<evidence type="ECO:0000313" key="8">
    <source>
        <dbReference type="EMBL" id="AYV78455.1"/>
    </source>
</evidence>
<dbReference type="InterPro" id="IPR027073">
    <property type="entry name" value="5_3_exoribonuclease"/>
</dbReference>
<organism evidence="8">
    <name type="scientific">Edafosvirus sp</name>
    <dbReference type="NCBI Taxonomy" id="2487765"/>
    <lineage>
        <taxon>Viruses</taxon>
        <taxon>Varidnaviria</taxon>
        <taxon>Bamfordvirae</taxon>
        <taxon>Nucleocytoviricota</taxon>
        <taxon>Megaviricetes</taxon>
        <taxon>Imitervirales</taxon>
        <taxon>Mimiviridae</taxon>
        <taxon>Klosneuvirinae</taxon>
    </lineage>
</organism>
<proteinExistence type="inferred from homology"/>
<feature type="domain" description="Xrn1 helical" evidence="7">
    <location>
        <begin position="613"/>
        <end position="749"/>
    </location>
</feature>
<keyword evidence="2" id="KW-0378">Hydrolase</keyword>
<dbReference type="InterPro" id="IPR041412">
    <property type="entry name" value="Xrn1_helical"/>
</dbReference>
<dbReference type="GO" id="GO:0003723">
    <property type="term" value="F:RNA binding"/>
    <property type="evidence" value="ECO:0007669"/>
    <property type="project" value="TreeGrafter"/>
</dbReference>
<name>A0A3G4ZU90_9VIRU</name>
<evidence type="ECO:0000256" key="1">
    <source>
        <dbReference type="ARBA" id="ARBA00022722"/>
    </source>
</evidence>
<evidence type="ECO:0000259" key="6">
    <source>
        <dbReference type="Pfam" id="PF03159"/>
    </source>
</evidence>
<comment type="similarity">
    <text evidence="4">Belongs to the 5'-3' exonuclease family.</text>
</comment>
<evidence type="ECO:0000259" key="7">
    <source>
        <dbReference type="Pfam" id="PF17846"/>
    </source>
</evidence>
<dbReference type="Pfam" id="PF17846">
    <property type="entry name" value="XRN_M"/>
    <property type="match status" value="1"/>
</dbReference>
<reference evidence="8" key="1">
    <citation type="submission" date="2018-10" db="EMBL/GenBank/DDBJ databases">
        <title>Hidden diversity of soil giant viruses.</title>
        <authorList>
            <person name="Schulz F."/>
            <person name="Alteio L."/>
            <person name="Goudeau D."/>
            <person name="Ryan E.M."/>
            <person name="Malmstrom R.R."/>
            <person name="Blanchard J."/>
            <person name="Woyke T."/>
        </authorList>
    </citation>
    <scope>NUCLEOTIDE SEQUENCE</scope>
    <source>
        <strain evidence="8">EDV1</strain>
    </source>
</reference>
<evidence type="ECO:0000256" key="3">
    <source>
        <dbReference type="ARBA" id="ARBA00022839"/>
    </source>
</evidence>
<sequence length="819" mass="97443">MGIESFFSSIEENNITNLQSEFTHTLINKIDTNYFFIDFNSIVHIISTKIATEINYLMYKIILGNYKTDKQSQNIIKKYEIKLSEKDISSPELFHEILTKNTSDRPFGLLNEIVIESVIKYVFYILNNFIDPNKLEYFYIAIDGVPYKAKMIEQKKRRYMSQIISELKKKIFKKHEQELKKDKDRYLFELNKIGFNKGLITPGTDFLDEIYNRLNSKDFLKELRKSCPNINTYYCSGPNMPGEGEKKIIDHLRSLPQQKSKYTIYSPDSDLSLLGLLLNAKMNNFDDDRKISNLKILRFNQQRDNYDVVDIDKLADNLFIYVKQKIINKGELDQDSIIEDIVLILTIFGNDFVPKIDSFNVKHDFNMIIDRYITILDKSIEACERCPGVNYNYIVQYDEKKKKKYINQKMLLTTIKVLHDDEGGNLQRTYMASHYQNYGKLKKIIGGENEQFTIIMNDFLTKLRNMNEEIKSKNLNKQKVIDTWIMDKEFINKLRKLTRLGINPNQSDEVFLKAYITFYERDPKHKFPKVNVTFHKFSKTIEDDYHKNNLKKTLEYLDPNMTITPYDSEIYQLENMLDEYRIKLNASELELGAIWIDYRTYTWKAEKITDGVKKYYHDYFGVSEKDLSMKNKKLYDIVYNYIKGILWVFDYYYNNLDPKISFDYGDIWAYSYHRAPLLTQIYYLLKDAKSDFLNSIIDDLVKYKIERKNYFNCIEHLLYVSPESMLLKVAPKEYHNFIISESKESNLTEVVDKIWKQNKNDEIDCRGIIFLNKCILKKLDEDKEKIDDMEFIKSVREVEVNKKDKHKLIVEEFPKLHKF</sequence>
<dbReference type="Gene3D" id="3.40.50.12390">
    <property type="match status" value="1"/>
</dbReference>
<dbReference type="GO" id="GO:0000956">
    <property type="term" value="P:nuclear-transcribed mRNA catabolic process"/>
    <property type="evidence" value="ECO:0007669"/>
    <property type="project" value="TreeGrafter"/>
</dbReference>
<evidence type="ECO:0000256" key="4">
    <source>
        <dbReference type="ARBA" id="ARBA00038299"/>
    </source>
</evidence>
<evidence type="ECO:0000256" key="2">
    <source>
        <dbReference type="ARBA" id="ARBA00022801"/>
    </source>
</evidence>
<protein>
    <submittedName>
        <fullName evidence="8">XRN 5'-3' exonuclease</fullName>
    </submittedName>
</protein>
<dbReference type="GO" id="GO:0004534">
    <property type="term" value="F:5'-3' RNA exonuclease activity"/>
    <property type="evidence" value="ECO:0007669"/>
    <property type="project" value="TreeGrafter"/>
</dbReference>
<dbReference type="InterPro" id="IPR004859">
    <property type="entry name" value="Xrn1_N"/>
</dbReference>
<dbReference type="PANTHER" id="PTHR12341">
    <property type="entry name" value="5'-&gt;3' EXORIBONUCLEASE"/>
    <property type="match status" value="1"/>
</dbReference>
<accession>A0A3G4ZU90</accession>
<feature type="domain" description="Xrn1 N-terminal" evidence="6">
    <location>
        <begin position="112"/>
        <end position="280"/>
    </location>
</feature>